<dbReference type="InterPro" id="IPR011701">
    <property type="entry name" value="MFS"/>
</dbReference>
<evidence type="ECO:0000313" key="3">
    <source>
        <dbReference type="Proteomes" id="UP000006666"/>
    </source>
</evidence>
<dbReference type="RefSeq" id="WP_012801603.1">
    <property type="nucleotide sequence ID" value="NC_013169.1"/>
</dbReference>
<organism evidence="2 3">
    <name type="scientific">Kytococcus sedentarius (strain ATCC 14392 / DSM 20547 / JCM 11482 / CCUG 33030 / NBRC 15357 / NCTC 11040 / CCM 314 / 541)</name>
    <name type="common">Micrococcus sedentarius</name>
    <dbReference type="NCBI Taxonomy" id="478801"/>
    <lineage>
        <taxon>Bacteria</taxon>
        <taxon>Bacillati</taxon>
        <taxon>Actinomycetota</taxon>
        <taxon>Actinomycetes</taxon>
        <taxon>Micrococcales</taxon>
        <taxon>Kytococcaceae</taxon>
        <taxon>Kytococcus</taxon>
    </lineage>
</organism>
<dbReference type="EMBL" id="CP001686">
    <property type="protein sequence ID" value="ACV05184.1"/>
    <property type="molecule type" value="Genomic_DNA"/>
</dbReference>
<feature type="transmembrane region" description="Helical" evidence="1">
    <location>
        <begin position="234"/>
        <end position="252"/>
    </location>
</feature>
<dbReference type="InterPro" id="IPR036259">
    <property type="entry name" value="MFS_trans_sf"/>
</dbReference>
<dbReference type="SUPFAM" id="SSF103473">
    <property type="entry name" value="MFS general substrate transporter"/>
    <property type="match status" value="1"/>
</dbReference>
<gene>
    <name evidence="2" type="ordered locus">Ksed_00900</name>
</gene>
<keyword evidence="1" id="KW-0812">Transmembrane</keyword>
<dbReference type="Gene3D" id="1.20.1250.20">
    <property type="entry name" value="MFS general substrate transporter like domains"/>
    <property type="match status" value="1"/>
</dbReference>
<proteinExistence type="predicted"/>
<keyword evidence="1" id="KW-1133">Transmembrane helix</keyword>
<dbReference type="eggNOG" id="COG2814">
    <property type="taxonomic scope" value="Bacteria"/>
</dbReference>
<feature type="transmembrane region" description="Helical" evidence="1">
    <location>
        <begin position="34"/>
        <end position="60"/>
    </location>
</feature>
<accession>C7NIV9</accession>
<feature type="transmembrane region" description="Helical" evidence="1">
    <location>
        <begin position="292"/>
        <end position="316"/>
    </location>
</feature>
<keyword evidence="3" id="KW-1185">Reference proteome</keyword>
<protein>
    <submittedName>
        <fullName evidence="2">Major Facilitator Superfamily transporter</fullName>
    </submittedName>
</protein>
<feature type="transmembrane region" description="Helical" evidence="1">
    <location>
        <begin position="156"/>
        <end position="174"/>
    </location>
</feature>
<feature type="transmembrane region" description="Helical" evidence="1">
    <location>
        <begin position="207"/>
        <end position="228"/>
    </location>
</feature>
<evidence type="ECO:0000313" key="2">
    <source>
        <dbReference type="EMBL" id="ACV05184.1"/>
    </source>
</evidence>
<dbReference type="KEGG" id="kse:Ksed_00900"/>
<evidence type="ECO:0000256" key="1">
    <source>
        <dbReference type="SAM" id="Phobius"/>
    </source>
</evidence>
<feature type="transmembrane region" description="Helical" evidence="1">
    <location>
        <begin position="72"/>
        <end position="91"/>
    </location>
</feature>
<keyword evidence="1" id="KW-0472">Membrane</keyword>
<name>C7NIV9_KYTSD</name>
<feature type="transmembrane region" description="Helical" evidence="1">
    <location>
        <begin position="97"/>
        <end position="115"/>
    </location>
</feature>
<feature type="transmembrane region" description="Helical" evidence="1">
    <location>
        <begin position="12"/>
        <end position="28"/>
    </location>
</feature>
<dbReference type="Pfam" id="PF07690">
    <property type="entry name" value="MFS_1"/>
    <property type="match status" value="1"/>
</dbReference>
<feature type="transmembrane region" description="Helical" evidence="1">
    <location>
        <begin position="264"/>
        <end position="286"/>
    </location>
</feature>
<dbReference type="GO" id="GO:0022857">
    <property type="term" value="F:transmembrane transporter activity"/>
    <property type="evidence" value="ECO:0007669"/>
    <property type="project" value="InterPro"/>
</dbReference>
<dbReference type="Proteomes" id="UP000006666">
    <property type="component" value="Chromosome"/>
</dbReference>
<reference evidence="2 3" key="1">
    <citation type="journal article" date="2009" name="Stand. Genomic Sci.">
        <title>Complete genome sequence of Kytococcus sedentarius type strain (541).</title>
        <authorList>
            <person name="Sims D."/>
            <person name="Brettin T."/>
            <person name="Detter J.C."/>
            <person name="Han C."/>
            <person name="Lapidus A."/>
            <person name="Copeland A."/>
            <person name="Glavina Del Rio T."/>
            <person name="Nolan M."/>
            <person name="Chen F."/>
            <person name="Lucas S."/>
            <person name="Tice H."/>
            <person name="Cheng J.F."/>
            <person name="Bruce D."/>
            <person name="Goodwin L."/>
            <person name="Pitluck S."/>
            <person name="Ovchinnikova G."/>
            <person name="Pati A."/>
            <person name="Ivanova N."/>
            <person name="Mavrommatis K."/>
            <person name="Chen A."/>
            <person name="Palaniappan K."/>
            <person name="D'haeseleer P."/>
            <person name="Chain P."/>
            <person name="Bristow J."/>
            <person name="Eisen J.A."/>
            <person name="Markowitz V."/>
            <person name="Hugenholtz P."/>
            <person name="Schneider S."/>
            <person name="Goker M."/>
            <person name="Pukall R."/>
            <person name="Kyrpides N.C."/>
            <person name="Klenk H.P."/>
        </authorList>
    </citation>
    <scope>NUCLEOTIDE SEQUENCE [LARGE SCALE GENOMIC DNA]</scope>
    <source>
        <strain evidence="3">ATCC 14392 / DSM 20547 / JCM 11482 / CCUG 33030 / NBRC 15357 / NCTC 11040 / CCM 314 / 541</strain>
    </source>
</reference>
<dbReference type="AlphaFoldDB" id="C7NIV9"/>
<dbReference type="HOGENOM" id="CLU_784779_0_0_11"/>
<feature type="transmembrane region" description="Helical" evidence="1">
    <location>
        <begin position="127"/>
        <end position="150"/>
    </location>
</feature>
<feature type="transmembrane region" description="Helical" evidence="1">
    <location>
        <begin position="328"/>
        <end position="351"/>
    </location>
</feature>
<sequence length="353" mass="35547">MMIAPPLGSARRIAFTAGGAFAAFYIFYTTAPIAFAGASLGAGVRVGIVMAVVVAVQPFVGLLGRWMATRRLQVTSAAISMGLGSAIMPFAGHWPGMLLLAVGFGVFVVASTAWIKETAPSGLLGRALGLYGFGSAIGGALGAPLGLILIEQAGTPGTAVVGSLVALASILPVLRLRTAVSSDVSPGESTASETAPRASRLWSNSRLIGLGAHLLAVTIYAAALSGLASDQNGRGTWLPVLAAFAIQASLAIGRMTGGWVVTRWSPLVVGTSALVLLLGATGIALLDPLPVLTLAATIGVGLASGACQTVALTWLMQRTDTTTGINRASAAWNICFDIGLGLGALAVGATLNQ</sequence>